<dbReference type="InterPro" id="IPR019587">
    <property type="entry name" value="Polyketide_cyclase/dehydratase"/>
</dbReference>
<dbReference type="OrthoDB" id="3681637at2"/>
<dbReference type="EMBL" id="SFCC01000010">
    <property type="protein sequence ID" value="RZQ62178.1"/>
    <property type="molecule type" value="Genomic_DNA"/>
</dbReference>
<dbReference type="AlphaFoldDB" id="A0A4Q7J5P1"/>
<dbReference type="Pfam" id="PF10604">
    <property type="entry name" value="Polyketide_cyc2"/>
    <property type="match status" value="1"/>
</dbReference>
<dbReference type="SUPFAM" id="SSF55961">
    <property type="entry name" value="Bet v1-like"/>
    <property type="match status" value="1"/>
</dbReference>
<reference evidence="1 2" key="1">
    <citation type="submission" date="2019-02" db="EMBL/GenBank/DDBJ databases">
        <title>Draft genome sequence of Amycolatopsis sp. 8-3EHSu isolated from roots of Suaeda maritima.</title>
        <authorList>
            <person name="Duangmal K."/>
            <person name="Chantavorakit T."/>
        </authorList>
    </citation>
    <scope>NUCLEOTIDE SEQUENCE [LARGE SCALE GENOMIC DNA]</scope>
    <source>
        <strain evidence="1 2">8-3EHSu</strain>
    </source>
</reference>
<protein>
    <submittedName>
        <fullName evidence="1">SRPBCC family protein</fullName>
    </submittedName>
</protein>
<dbReference type="Proteomes" id="UP000292003">
    <property type="component" value="Unassembled WGS sequence"/>
</dbReference>
<evidence type="ECO:0000313" key="1">
    <source>
        <dbReference type="EMBL" id="RZQ62178.1"/>
    </source>
</evidence>
<organism evidence="1 2">
    <name type="scientific">Amycolatopsis suaedae</name>
    <dbReference type="NCBI Taxonomy" id="2510978"/>
    <lineage>
        <taxon>Bacteria</taxon>
        <taxon>Bacillati</taxon>
        <taxon>Actinomycetota</taxon>
        <taxon>Actinomycetes</taxon>
        <taxon>Pseudonocardiales</taxon>
        <taxon>Pseudonocardiaceae</taxon>
        <taxon>Amycolatopsis</taxon>
    </lineage>
</organism>
<gene>
    <name evidence="1" type="ORF">EWH70_20440</name>
</gene>
<evidence type="ECO:0000313" key="2">
    <source>
        <dbReference type="Proteomes" id="UP000292003"/>
    </source>
</evidence>
<accession>A0A4Q7J5P1</accession>
<dbReference type="Gene3D" id="3.30.530.20">
    <property type="match status" value="1"/>
</dbReference>
<keyword evidence="2" id="KW-1185">Reference proteome</keyword>
<comment type="caution">
    <text evidence="1">The sequence shown here is derived from an EMBL/GenBank/DDBJ whole genome shotgun (WGS) entry which is preliminary data.</text>
</comment>
<proteinExistence type="predicted"/>
<dbReference type="InterPro" id="IPR023393">
    <property type="entry name" value="START-like_dom_sf"/>
</dbReference>
<sequence>MKVDVAARVPATPERAWALAADLRRFDAWLILHEDWRSPIPPELTLGTTFTSIVTVKGLRNRITWRVDGYDEPCALSLRGDGVGGVRIAMALGVRPDGDESEVRISAEVTGKPVFGPLGLAVGRALRGDLRKSVGNLSELLR</sequence>
<name>A0A4Q7J5P1_9PSEU</name>